<reference evidence="3" key="1">
    <citation type="submission" date="2020-10" db="EMBL/GenBank/DDBJ databases">
        <authorList>
            <person name="Castelo-Branco R."/>
            <person name="Eusebio N."/>
            <person name="Adriana R."/>
            <person name="Vieira A."/>
            <person name="Brugerolle De Fraissinette N."/>
            <person name="Rezende De Castro R."/>
            <person name="Schneider M.P."/>
            <person name="Vasconcelos V."/>
            <person name="Leao P.N."/>
        </authorList>
    </citation>
    <scope>NUCLEOTIDE SEQUENCE</scope>
    <source>
        <strain evidence="3">LEGE 07157</strain>
    </source>
</reference>
<dbReference type="RefSeq" id="WP_194027469.1">
    <property type="nucleotide sequence ID" value="NZ_JADEWZ010000001.1"/>
</dbReference>
<proteinExistence type="predicted"/>
<dbReference type="AlphaFoldDB" id="A0A8J7B8D8"/>
<keyword evidence="4" id="KW-1185">Reference proteome</keyword>
<protein>
    <recommendedName>
        <fullName evidence="5">Low temperature-induced protein</fullName>
    </recommendedName>
</protein>
<name>A0A8J7B8D8_9CYAN</name>
<accession>A0A8J7B8D8</accession>
<sequence length="119" mass="13011">MKSTLLSLDFFRPVRFLIAAFVCTILFFGSAFPAVAATSSPTQGEASLNQVQKETDKFSTKSPRERQPRSVQETAADAKGLNAVQGRADKEKMNTPENSQDANSVEDMVKSGYQKVFGN</sequence>
<feature type="compositionally biased region" description="Polar residues" evidence="1">
    <location>
        <begin position="39"/>
        <end position="52"/>
    </location>
</feature>
<gene>
    <name evidence="3" type="ORF">IQ249_00605</name>
</gene>
<dbReference type="EMBL" id="JADEWZ010000001">
    <property type="protein sequence ID" value="MBE9114388.1"/>
    <property type="molecule type" value="Genomic_DNA"/>
</dbReference>
<evidence type="ECO:0000313" key="4">
    <source>
        <dbReference type="Proteomes" id="UP000654482"/>
    </source>
</evidence>
<feature type="signal peptide" evidence="2">
    <location>
        <begin position="1"/>
        <end position="36"/>
    </location>
</feature>
<keyword evidence="2" id="KW-0732">Signal</keyword>
<evidence type="ECO:0000256" key="1">
    <source>
        <dbReference type="SAM" id="MobiDB-lite"/>
    </source>
</evidence>
<feature type="region of interest" description="Disordered" evidence="1">
    <location>
        <begin position="39"/>
        <end position="119"/>
    </location>
</feature>
<feature type="compositionally biased region" description="Basic and acidic residues" evidence="1">
    <location>
        <begin position="53"/>
        <end position="68"/>
    </location>
</feature>
<evidence type="ECO:0008006" key="5">
    <source>
        <dbReference type="Google" id="ProtNLM"/>
    </source>
</evidence>
<organism evidence="3 4">
    <name type="scientific">Lusitaniella coriacea LEGE 07157</name>
    <dbReference type="NCBI Taxonomy" id="945747"/>
    <lineage>
        <taxon>Bacteria</taxon>
        <taxon>Bacillati</taxon>
        <taxon>Cyanobacteriota</taxon>
        <taxon>Cyanophyceae</taxon>
        <taxon>Spirulinales</taxon>
        <taxon>Lusitaniellaceae</taxon>
        <taxon>Lusitaniella</taxon>
    </lineage>
</organism>
<feature type="chain" id="PRO_5035320939" description="Low temperature-induced protein" evidence="2">
    <location>
        <begin position="37"/>
        <end position="119"/>
    </location>
</feature>
<dbReference type="Proteomes" id="UP000654482">
    <property type="component" value="Unassembled WGS sequence"/>
</dbReference>
<evidence type="ECO:0000256" key="2">
    <source>
        <dbReference type="SAM" id="SignalP"/>
    </source>
</evidence>
<comment type="caution">
    <text evidence="3">The sequence shown here is derived from an EMBL/GenBank/DDBJ whole genome shotgun (WGS) entry which is preliminary data.</text>
</comment>
<evidence type="ECO:0000313" key="3">
    <source>
        <dbReference type="EMBL" id="MBE9114388.1"/>
    </source>
</evidence>